<reference evidence="3" key="1">
    <citation type="journal article" date="2016" name="Genome Announc.">
        <title>Draft genome sequences of fungus Aspergillus calidoustus.</title>
        <authorList>
            <person name="Horn F."/>
            <person name="Linde J."/>
            <person name="Mattern D.J."/>
            <person name="Walther G."/>
            <person name="Guthke R."/>
            <person name="Scherlach K."/>
            <person name="Martin K."/>
            <person name="Brakhage A.A."/>
            <person name="Petzke L."/>
            <person name="Valiante V."/>
        </authorList>
    </citation>
    <scope>NUCLEOTIDE SEQUENCE [LARGE SCALE GENOMIC DNA]</scope>
    <source>
        <strain evidence="3">SF006504</strain>
    </source>
</reference>
<dbReference type="OMA" id="YRVTHEF"/>
<accession>A0A0U5GHF9</accession>
<name>A0A0U5GHF9_ASPCI</name>
<gene>
    <name evidence="2" type="ORF">ASPCAL13963</name>
</gene>
<organism evidence="2 3">
    <name type="scientific">Aspergillus calidoustus</name>
    <dbReference type="NCBI Taxonomy" id="454130"/>
    <lineage>
        <taxon>Eukaryota</taxon>
        <taxon>Fungi</taxon>
        <taxon>Dikarya</taxon>
        <taxon>Ascomycota</taxon>
        <taxon>Pezizomycotina</taxon>
        <taxon>Eurotiomycetes</taxon>
        <taxon>Eurotiomycetidae</taxon>
        <taxon>Eurotiales</taxon>
        <taxon>Aspergillaceae</taxon>
        <taxon>Aspergillus</taxon>
        <taxon>Aspergillus subgen. Nidulantes</taxon>
    </lineage>
</organism>
<evidence type="ECO:0000313" key="2">
    <source>
        <dbReference type="EMBL" id="CEL10855.1"/>
    </source>
</evidence>
<feature type="signal peptide" evidence="1">
    <location>
        <begin position="1"/>
        <end position="17"/>
    </location>
</feature>
<keyword evidence="1" id="KW-0732">Signal</keyword>
<dbReference type="AlphaFoldDB" id="A0A0U5GHF9"/>
<evidence type="ECO:0000313" key="3">
    <source>
        <dbReference type="Proteomes" id="UP000054771"/>
    </source>
</evidence>
<dbReference type="OrthoDB" id="536881at2759"/>
<sequence length="242" mass="26202">MWLSLIALGFVPLGVAAQECGFPSSVDSEEITSQQDLEALQNDCTILLSSYRVTHEFSGPFVLPGIVNISTLSAGTAGSPEPFDVPLFEMPDLEYAKGWATLYIPSHIDVLEMPALEASGSLTLRGNFTDVSFPALHTVSEGDVVIMNSPVAIEPETSMNISLPALNSSDSIYISGRVSRITLPELTNLASPWMTGSGSNFSLWGETIELDLPKLHTVDGSIYFEGNITSFVVPCHTWRRMD</sequence>
<dbReference type="EMBL" id="CDMC01000021">
    <property type="protein sequence ID" value="CEL10855.1"/>
    <property type="molecule type" value="Genomic_DNA"/>
</dbReference>
<protein>
    <submittedName>
        <fullName evidence="2">Uncharacterized protein</fullName>
    </submittedName>
</protein>
<proteinExistence type="predicted"/>
<keyword evidence="3" id="KW-1185">Reference proteome</keyword>
<evidence type="ECO:0000256" key="1">
    <source>
        <dbReference type="SAM" id="SignalP"/>
    </source>
</evidence>
<dbReference type="Proteomes" id="UP000054771">
    <property type="component" value="Unassembled WGS sequence"/>
</dbReference>
<dbReference type="STRING" id="454130.A0A0U5GHF9"/>
<feature type="chain" id="PRO_5006857885" evidence="1">
    <location>
        <begin position="18"/>
        <end position="242"/>
    </location>
</feature>